<comment type="caution">
    <text evidence="1">The sequence shown here is derived from an EMBL/GenBank/DDBJ whole genome shotgun (WGS) entry which is preliminary data.</text>
</comment>
<evidence type="ECO:0000313" key="2">
    <source>
        <dbReference type="Proteomes" id="UP001060215"/>
    </source>
</evidence>
<protein>
    <submittedName>
        <fullName evidence="1">Uncharacterized protein</fullName>
    </submittedName>
</protein>
<proteinExistence type="predicted"/>
<dbReference type="EMBL" id="CM045767">
    <property type="protein sequence ID" value="KAI7998897.1"/>
    <property type="molecule type" value="Genomic_DNA"/>
</dbReference>
<reference evidence="1 2" key="1">
    <citation type="journal article" date="2022" name="Plant J.">
        <title>Chromosome-level genome of Camellia lanceoleosa provides a valuable resource for understanding genome evolution and self-incompatibility.</title>
        <authorList>
            <person name="Gong W."/>
            <person name="Xiao S."/>
            <person name="Wang L."/>
            <person name="Liao Z."/>
            <person name="Chang Y."/>
            <person name="Mo W."/>
            <person name="Hu G."/>
            <person name="Li W."/>
            <person name="Zhao G."/>
            <person name="Zhu H."/>
            <person name="Hu X."/>
            <person name="Ji K."/>
            <person name="Xiang X."/>
            <person name="Song Q."/>
            <person name="Yuan D."/>
            <person name="Jin S."/>
            <person name="Zhang L."/>
        </authorList>
    </citation>
    <scope>NUCLEOTIDE SEQUENCE [LARGE SCALE GENOMIC DNA]</scope>
    <source>
        <strain evidence="1">SQ_2022a</strain>
    </source>
</reference>
<organism evidence="1 2">
    <name type="scientific">Camellia lanceoleosa</name>
    <dbReference type="NCBI Taxonomy" id="1840588"/>
    <lineage>
        <taxon>Eukaryota</taxon>
        <taxon>Viridiplantae</taxon>
        <taxon>Streptophyta</taxon>
        <taxon>Embryophyta</taxon>
        <taxon>Tracheophyta</taxon>
        <taxon>Spermatophyta</taxon>
        <taxon>Magnoliopsida</taxon>
        <taxon>eudicotyledons</taxon>
        <taxon>Gunneridae</taxon>
        <taxon>Pentapetalae</taxon>
        <taxon>asterids</taxon>
        <taxon>Ericales</taxon>
        <taxon>Theaceae</taxon>
        <taxon>Camellia</taxon>
    </lineage>
</organism>
<keyword evidence="2" id="KW-1185">Reference proteome</keyword>
<sequence>MEFNSLFHSCLKLKKQTTDNSFVLASLIYVKFLPLSVSLTHICTLIILYIHNVWFQVFQLVSVGFSSVLCLVFLFFFFFILIFIDVSHMYCMFRH</sequence>
<accession>A0ACC0GEK9</accession>
<dbReference type="Proteomes" id="UP001060215">
    <property type="component" value="Chromosome 10"/>
</dbReference>
<gene>
    <name evidence="1" type="ORF">LOK49_LG10G00892</name>
</gene>
<evidence type="ECO:0000313" key="1">
    <source>
        <dbReference type="EMBL" id="KAI7998897.1"/>
    </source>
</evidence>
<name>A0ACC0GEK9_9ERIC</name>